<proteinExistence type="predicted"/>
<name>A0ABW6M592_9ACTN</name>
<protein>
    <submittedName>
        <fullName evidence="2">AMP-binding protein</fullName>
    </submittedName>
</protein>
<sequence>MLEPALAWAADPARAAVLARHQPAGSPVADVLVGSSAVRQLREATPDGITRLAPEDIAPTASAKILLTSGSTGKPKPVAYTQSMMTSNVQMTIDVWPFLTTHRPALVDWLLWNHAFGANGNLVLPQGGQVLCGRDELVSRFEFVADHRGAFGVKRLCTVLNLSRSGFHQWLKTA</sequence>
<keyword evidence="3" id="KW-1185">Reference proteome</keyword>
<dbReference type="RefSeq" id="WP_388109168.1">
    <property type="nucleotide sequence ID" value="NZ_JBIAHM010000008.1"/>
</dbReference>
<dbReference type="InterPro" id="IPR020845">
    <property type="entry name" value="AMP-binding_CS"/>
</dbReference>
<dbReference type="Proteomes" id="UP001601303">
    <property type="component" value="Unassembled WGS sequence"/>
</dbReference>
<gene>
    <name evidence="2" type="ORF">ACFYNQ_22340</name>
</gene>
<dbReference type="Pfam" id="PF00501">
    <property type="entry name" value="AMP-binding"/>
    <property type="match status" value="1"/>
</dbReference>
<feature type="domain" description="AMP-dependent synthetase/ligase" evidence="1">
    <location>
        <begin position="36"/>
        <end position="132"/>
    </location>
</feature>
<evidence type="ECO:0000259" key="1">
    <source>
        <dbReference type="Pfam" id="PF00501"/>
    </source>
</evidence>
<dbReference type="InterPro" id="IPR042099">
    <property type="entry name" value="ANL_N_sf"/>
</dbReference>
<dbReference type="Gene3D" id="3.40.50.12780">
    <property type="entry name" value="N-terminal domain of ligase-like"/>
    <property type="match status" value="1"/>
</dbReference>
<dbReference type="InterPro" id="IPR000873">
    <property type="entry name" value="AMP-dep_synth/lig_dom"/>
</dbReference>
<organism evidence="2 3">
    <name type="scientific">Streptomyces hokutonensis</name>
    <dbReference type="NCBI Taxonomy" id="1306990"/>
    <lineage>
        <taxon>Bacteria</taxon>
        <taxon>Bacillati</taxon>
        <taxon>Actinomycetota</taxon>
        <taxon>Actinomycetes</taxon>
        <taxon>Kitasatosporales</taxon>
        <taxon>Streptomycetaceae</taxon>
        <taxon>Streptomyces</taxon>
    </lineage>
</organism>
<reference evidence="2 3" key="1">
    <citation type="submission" date="2024-10" db="EMBL/GenBank/DDBJ databases">
        <title>The Natural Products Discovery Center: Release of the First 8490 Sequenced Strains for Exploring Actinobacteria Biosynthetic Diversity.</title>
        <authorList>
            <person name="Kalkreuter E."/>
            <person name="Kautsar S.A."/>
            <person name="Yang D."/>
            <person name="Bader C.D."/>
            <person name="Teijaro C.N."/>
            <person name="Fluegel L."/>
            <person name="Davis C.M."/>
            <person name="Simpson J.R."/>
            <person name="Lauterbach L."/>
            <person name="Steele A.D."/>
            <person name="Gui C."/>
            <person name="Meng S."/>
            <person name="Li G."/>
            <person name="Viehrig K."/>
            <person name="Ye F."/>
            <person name="Su P."/>
            <person name="Kiefer A.F."/>
            <person name="Nichols A."/>
            <person name="Cepeda A.J."/>
            <person name="Yan W."/>
            <person name="Fan B."/>
            <person name="Jiang Y."/>
            <person name="Adhikari A."/>
            <person name="Zheng C.-J."/>
            <person name="Schuster L."/>
            <person name="Cowan T.M."/>
            <person name="Smanski M.J."/>
            <person name="Chevrette M.G."/>
            <person name="De Carvalho L.P.S."/>
            <person name="Shen B."/>
        </authorList>
    </citation>
    <scope>NUCLEOTIDE SEQUENCE [LARGE SCALE GENOMIC DNA]</scope>
    <source>
        <strain evidence="2 3">NPDC006488</strain>
    </source>
</reference>
<evidence type="ECO:0000313" key="2">
    <source>
        <dbReference type="EMBL" id="MFE9601296.1"/>
    </source>
</evidence>
<evidence type="ECO:0000313" key="3">
    <source>
        <dbReference type="Proteomes" id="UP001601303"/>
    </source>
</evidence>
<dbReference type="SUPFAM" id="SSF56801">
    <property type="entry name" value="Acetyl-CoA synthetase-like"/>
    <property type="match status" value="1"/>
</dbReference>
<dbReference type="PROSITE" id="PS00455">
    <property type="entry name" value="AMP_BINDING"/>
    <property type="match status" value="1"/>
</dbReference>
<dbReference type="EMBL" id="JBIAHM010000008">
    <property type="protein sequence ID" value="MFE9601296.1"/>
    <property type="molecule type" value="Genomic_DNA"/>
</dbReference>
<accession>A0ABW6M592</accession>
<comment type="caution">
    <text evidence="2">The sequence shown here is derived from an EMBL/GenBank/DDBJ whole genome shotgun (WGS) entry which is preliminary data.</text>
</comment>